<feature type="compositionally biased region" description="Low complexity" evidence="1">
    <location>
        <begin position="179"/>
        <end position="188"/>
    </location>
</feature>
<feature type="compositionally biased region" description="Polar residues" evidence="1">
    <location>
        <begin position="365"/>
        <end position="381"/>
    </location>
</feature>
<reference evidence="2 3" key="1">
    <citation type="submission" date="2016-10" db="EMBL/GenBank/DDBJ databases">
        <authorList>
            <person name="Varghese N."/>
        </authorList>
    </citation>
    <scope>NUCLEOTIDE SEQUENCE [LARGE SCALE GENOMIC DNA]</scope>
</reference>
<proteinExistence type="predicted"/>
<protein>
    <submittedName>
        <fullName evidence="2">Uncharacterized protein</fullName>
    </submittedName>
</protein>
<evidence type="ECO:0000256" key="1">
    <source>
        <dbReference type="SAM" id="MobiDB-lite"/>
    </source>
</evidence>
<sequence>MPQAFLPYRAVARVSLFELSDLTITPSRHTIASAASCHTSRTTTATMPERYRIRIEERHRANSLLQQPARRNLSPSLSPSPSLNSSTRAIKSPPSSRTSRLPVRHSSTISRVPILRSGKASLVSIPPGRRAERSVTSSPDGTWGRSSDDEEEVTTPAEIGHPQGFDLHARLPAPRLEDSSTSDSASLESVRRSQRERTLQLLEGGPASPKLPGSVQNARMGIPTRAAGSLPRRAQEIKTRSSPPDISDRATKIRNRRSTGLDMTESAIPADIPRARIPTTTARKPATSRAKPAPARHHTRNPFTKLQSLLKSALPKPRSRIPTPSTPPPRPATTSPPTRQKSRIPPPRPARSPPRTPSPNLPTPQSTRAVPTTTAPAQRDTNMPAALGLISALTRAAHTHTIGPHRARILRFANMLLTSTTAARNADIAAERARQAAEQARLQAEVTSQGARMMEALARRLVDGEGE</sequence>
<feature type="region of interest" description="Disordered" evidence="1">
    <location>
        <begin position="62"/>
        <end position="252"/>
    </location>
</feature>
<feature type="region of interest" description="Disordered" evidence="1">
    <location>
        <begin position="273"/>
        <end position="381"/>
    </location>
</feature>
<evidence type="ECO:0000313" key="3">
    <source>
        <dbReference type="Proteomes" id="UP000215453"/>
    </source>
</evidence>
<feature type="compositionally biased region" description="Polar residues" evidence="1">
    <location>
        <begin position="87"/>
        <end position="110"/>
    </location>
</feature>
<feature type="compositionally biased region" description="Pro residues" evidence="1">
    <location>
        <begin position="344"/>
        <end position="362"/>
    </location>
</feature>
<evidence type="ECO:0000313" key="2">
    <source>
        <dbReference type="EMBL" id="SMY23519.1"/>
    </source>
</evidence>
<organism evidence="2 3">
    <name type="scientific">Zymoseptoria tritici ST99CH_1A5</name>
    <dbReference type="NCBI Taxonomy" id="1276529"/>
    <lineage>
        <taxon>Eukaryota</taxon>
        <taxon>Fungi</taxon>
        <taxon>Dikarya</taxon>
        <taxon>Ascomycota</taxon>
        <taxon>Pezizomycotina</taxon>
        <taxon>Dothideomycetes</taxon>
        <taxon>Dothideomycetidae</taxon>
        <taxon>Mycosphaerellales</taxon>
        <taxon>Mycosphaerellaceae</taxon>
        <taxon>Zymoseptoria</taxon>
    </lineage>
</organism>
<feature type="compositionally biased region" description="Polar residues" evidence="1">
    <location>
        <begin position="301"/>
        <end position="310"/>
    </location>
</feature>
<dbReference type="EMBL" id="LT882679">
    <property type="protein sequence ID" value="SMY23519.1"/>
    <property type="molecule type" value="Genomic_DNA"/>
</dbReference>
<accession>A0A1Y6LIR3</accession>
<dbReference type="AlphaFoldDB" id="A0A1Y6LIR3"/>
<name>A0A1Y6LIR3_ZYMTR</name>
<gene>
    <name evidence="2" type="ORF">ZT1A5_G4959</name>
</gene>
<feature type="compositionally biased region" description="Low complexity" evidence="1">
    <location>
        <begin position="72"/>
        <end position="86"/>
    </location>
</feature>
<feature type="compositionally biased region" description="Basic and acidic residues" evidence="1">
    <location>
        <begin position="189"/>
        <end position="198"/>
    </location>
</feature>
<dbReference type="Proteomes" id="UP000215453">
    <property type="component" value="Chromosome 4"/>
</dbReference>